<keyword evidence="3" id="KW-0272">Extracellular matrix</keyword>
<evidence type="ECO:0000256" key="3">
    <source>
        <dbReference type="ARBA" id="ARBA00022530"/>
    </source>
</evidence>
<dbReference type="InterPro" id="IPR002035">
    <property type="entry name" value="VWF_A"/>
</dbReference>
<feature type="domain" description="VWFA" evidence="9">
    <location>
        <begin position="429"/>
        <end position="598"/>
    </location>
</feature>
<comment type="subcellular location">
    <subcellularLocation>
        <location evidence="1">Secreted</location>
        <location evidence="1">Extracellular space</location>
        <location evidence="1">Extracellular matrix</location>
    </subcellularLocation>
</comment>
<evidence type="ECO:0000256" key="6">
    <source>
        <dbReference type="ARBA" id="ARBA00023119"/>
    </source>
</evidence>
<organism evidence="10">
    <name type="scientific">Mustela putorius furo</name>
    <name type="common">European domestic ferret</name>
    <name type="synonym">Mustela furo</name>
    <dbReference type="NCBI Taxonomy" id="9669"/>
    <lineage>
        <taxon>Eukaryota</taxon>
        <taxon>Metazoa</taxon>
        <taxon>Chordata</taxon>
        <taxon>Craniata</taxon>
        <taxon>Vertebrata</taxon>
        <taxon>Euteleostomi</taxon>
        <taxon>Mammalia</taxon>
        <taxon>Eutheria</taxon>
        <taxon>Laurasiatheria</taxon>
        <taxon>Carnivora</taxon>
        <taxon>Caniformia</taxon>
        <taxon>Musteloidea</taxon>
        <taxon>Mustelidae</taxon>
        <taxon>Mustelinae</taxon>
        <taxon>Mustela</taxon>
    </lineage>
</organism>
<keyword evidence="5" id="KW-0677">Repeat</keyword>
<dbReference type="GO" id="GO:0005576">
    <property type="term" value="C:extracellular region"/>
    <property type="evidence" value="ECO:0007669"/>
    <property type="project" value="UniProtKB-SubCell"/>
</dbReference>
<keyword evidence="4" id="KW-0732">Signal</keyword>
<dbReference type="FunFam" id="3.40.50.410:FF:000004">
    <property type="entry name" value="collagen alpha-6(VI) chain"/>
    <property type="match status" value="2"/>
</dbReference>
<evidence type="ECO:0000256" key="2">
    <source>
        <dbReference type="ARBA" id="ARBA00022525"/>
    </source>
</evidence>
<dbReference type="SUPFAM" id="SSF53300">
    <property type="entry name" value="vWA-like"/>
    <property type="match status" value="2"/>
</dbReference>
<dbReference type="Ensembl" id="ENSMPUT00000001775.1">
    <property type="protein sequence ID" value="ENSMPUP00000001739.1"/>
    <property type="gene ID" value="ENSMPUG00000001757.1"/>
</dbReference>
<reference evidence="10" key="1">
    <citation type="submission" date="2024-06" db="UniProtKB">
        <authorList>
            <consortium name="Ensembl"/>
        </authorList>
    </citation>
    <scope>IDENTIFICATION</scope>
</reference>
<dbReference type="PRINTS" id="PR00453">
    <property type="entry name" value="VWFADOMAIN"/>
</dbReference>
<dbReference type="STRING" id="9669.ENSMPUP00000001739"/>
<dbReference type="HOGENOM" id="CLU_008905_7_0_1"/>
<dbReference type="AlphaFoldDB" id="M3XRN9"/>
<dbReference type="eggNOG" id="KOG3544">
    <property type="taxonomic scope" value="Eukaryota"/>
</dbReference>
<evidence type="ECO:0000256" key="4">
    <source>
        <dbReference type="ARBA" id="ARBA00022729"/>
    </source>
</evidence>
<evidence type="ECO:0000259" key="9">
    <source>
        <dbReference type="PROSITE" id="PS50234"/>
    </source>
</evidence>
<feature type="domain" description="VWFA" evidence="9">
    <location>
        <begin position="1"/>
        <end position="174"/>
    </location>
</feature>
<dbReference type="Pfam" id="PF00092">
    <property type="entry name" value="VWA"/>
    <property type="match status" value="2"/>
</dbReference>
<protein>
    <recommendedName>
        <fullName evidence="9">VWFA domain-containing protein</fullName>
    </recommendedName>
</protein>
<name>M3XRN9_MUSPF</name>
<evidence type="ECO:0000256" key="8">
    <source>
        <dbReference type="ARBA" id="ARBA00023278"/>
    </source>
</evidence>
<keyword evidence="6" id="KW-0176">Collagen</keyword>
<proteinExistence type="predicted"/>
<dbReference type="InterPro" id="IPR050525">
    <property type="entry name" value="ECM_Assembly_Org"/>
</dbReference>
<keyword evidence="8" id="KW-0379">Hydroxylation</keyword>
<dbReference type="GeneTree" id="ENSGT00940000163168"/>
<evidence type="ECO:0000256" key="1">
    <source>
        <dbReference type="ARBA" id="ARBA00004498"/>
    </source>
</evidence>
<dbReference type="PANTHER" id="PTHR24020">
    <property type="entry name" value="COLLAGEN ALPHA"/>
    <property type="match status" value="1"/>
</dbReference>
<dbReference type="SMART" id="SM00327">
    <property type="entry name" value="VWA"/>
    <property type="match status" value="2"/>
</dbReference>
<dbReference type="CDD" id="cd01472">
    <property type="entry name" value="vWA_collagen"/>
    <property type="match status" value="1"/>
</dbReference>
<dbReference type="InterPro" id="IPR036465">
    <property type="entry name" value="vWFA_dom_sf"/>
</dbReference>
<evidence type="ECO:0000256" key="5">
    <source>
        <dbReference type="ARBA" id="ARBA00022737"/>
    </source>
</evidence>
<dbReference type="InParanoid" id="M3XRN9"/>
<evidence type="ECO:0000256" key="7">
    <source>
        <dbReference type="ARBA" id="ARBA00023180"/>
    </source>
</evidence>
<keyword evidence="7" id="KW-0325">Glycoprotein</keyword>
<dbReference type="PANTHER" id="PTHR24020:SF90">
    <property type="entry name" value="COLLAGEN ALPHA-1(XXI) CHAIN"/>
    <property type="match status" value="1"/>
</dbReference>
<keyword evidence="2" id="KW-0964">Secreted</keyword>
<evidence type="ECO:0000313" key="10">
    <source>
        <dbReference type="Ensembl" id="ENSMPUP00000001739.1"/>
    </source>
</evidence>
<dbReference type="Gene3D" id="3.40.50.410">
    <property type="entry name" value="von Willebrand factor, type A domain"/>
    <property type="match status" value="2"/>
</dbReference>
<dbReference type="PROSITE" id="PS50234">
    <property type="entry name" value="VWFA"/>
    <property type="match status" value="2"/>
</dbReference>
<accession>M3XRN9</accession>
<sequence length="603" mass="67056">DIVFLVDSSTSIGPQNFQKVKNFLYSVVLGLDITSDQVRVGLAQYNDNIYPAFQLNQYPLKSVVLEQIQNLPYCTGGTNTGSALEFIRICYLTEAAGSRAKIVILVTDGESNDEVQEAANKLKEDGVVVYVVGVNVQDIQELEKIASEPFEKYLFNIENFNTLLDFSGSILQTLCSTVEENEGERRESHVCGCPGLRQAGKITKMVLNEGFKRQAEFHTTPQTQEDCKSELSFITYGGVTWVKSNAGSDNEEKTTCRLSQGCTGGGEEHHNGKSLSETLVCGEPSERVWVHQELRVSCPVLSLTSRKGKSQDHERPKVSQKFLISLMKIYVISSTELSRTVLCYPWGSHGEGTQCIVGASFMCAASSLRTGEELGTNKQTRRRANFIESSCYHQNLSKPSSCHHICPANHADQGHPKRCGTTCKNRQADIIFLIDGSESISPENFEKMKGFVKRMVNQADISVDEIQIGLLQFSSAPREEFRLDRYSSKVDIHRAISNIQQMNDGTRTGKALNFTLPFFDSSKGGRPNVQQYLIVITDGVAQDDVVMPAKALRDRNIIIFAIGVGEAKSAQLLQITDDPQKVYYEENFESLQNLEKEILLKVC</sequence>
<dbReference type="OMA" id="EFIRICY"/>
<dbReference type="EMBL" id="AEYP01081571">
    <property type="status" value="NOT_ANNOTATED_CDS"/>
    <property type="molecule type" value="Genomic_DNA"/>
</dbReference>